<keyword evidence="4" id="KW-1185">Reference proteome</keyword>
<evidence type="ECO:0008006" key="5">
    <source>
        <dbReference type="Google" id="ProtNLM"/>
    </source>
</evidence>
<evidence type="ECO:0000313" key="3">
    <source>
        <dbReference type="EMBL" id="GEL02952.1"/>
    </source>
</evidence>
<dbReference type="PANTHER" id="PTHR36417">
    <property type="entry name" value="SELENOPROTEIN DOMAIN PROTEIN (AFU_ORTHOLOGUE AFUA_1G05220)"/>
    <property type="match status" value="1"/>
</dbReference>
<feature type="compositionally biased region" description="Basic and acidic residues" evidence="2">
    <location>
        <begin position="104"/>
        <end position="117"/>
    </location>
</feature>
<protein>
    <recommendedName>
        <fullName evidence="5">SelT/selW/selH selenoprotein</fullName>
    </recommendedName>
</protein>
<evidence type="ECO:0000256" key="2">
    <source>
        <dbReference type="SAM" id="MobiDB-lite"/>
    </source>
</evidence>
<evidence type="ECO:0000256" key="1">
    <source>
        <dbReference type="ARBA" id="ARBA00023284"/>
    </source>
</evidence>
<dbReference type="Gene3D" id="3.40.30.10">
    <property type="entry name" value="Glutaredoxin"/>
    <property type="match status" value="1"/>
</dbReference>
<evidence type="ECO:0000313" key="4">
    <source>
        <dbReference type="Proteomes" id="UP000321405"/>
    </source>
</evidence>
<dbReference type="NCBIfam" id="TIGR02174">
    <property type="entry name" value="CXXU_selWTH"/>
    <property type="match status" value="1"/>
</dbReference>
<dbReference type="Proteomes" id="UP000321405">
    <property type="component" value="Unassembled WGS sequence"/>
</dbReference>
<reference evidence="3 4" key="1">
    <citation type="submission" date="2019-07" db="EMBL/GenBank/DDBJ databases">
        <title>Whole genome shotgun sequence of Swaminathania salitolerans NBRC 104436.</title>
        <authorList>
            <person name="Hosoyama A."/>
            <person name="Uohara A."/>
            <person name="Ohji S."/>
            <person name="Ichikawa N."/>
        </authorList>
    </citation>
    <scope>NUCLEOTIDE SEQUENCE [LARGE SCALE GENOMIC DNA]</scope>
    <source>
        <strain evidence="3 4">NBRC 104436</strain>
    </source>
</reference>
<dbReference type="AlphaFoldDB" id="A0A511BS56"/>
<gene>
    <name evidence="3" type="ORF">SSA02_21150</name>
</gene>
<organism evidence="3 4">
    <name type="scientific">Swaminathania salitolerans</name>
    <dbReference type="NCBI Taxonomy" id="182838"/>
    <lineage>
        <taxon>Bacteria</taxon>
        <taxon>Pseudomonadati</taxon>
        <taxon>Pseudomonadota</taxon>
        <taxon>Alphaproteobacteria</taxon>
        <taxon>Acetobacterales</taxon>
        <taxon>Acetobacteraceae</taxon>
        <taxon>Swaminathania</taxon>
    </lineage>
</organism>
<dbReference type="PANTHER" id="PTHR36417:SF2">
    <property type="entry name" value="SELENOPROTEIN DOMAIN PROTEIN (AFU_ORTHOLOGUE AFUA_1G05220)"/>
    <property type="match status" value="1"/>
</dbReference>
<comment type="caution">
    <text evidence="3">The sequence shown here is derived from an EMBL/GenBank/DDBJ whole genome shotgun (WGS) entry which is preliminary data.</text>
</comment>
<feature type="region of interest" description="Disordered" evidence="2">
    <location>
        <begin position="93"/>
        <end position="117"/>
    </location>
</feature>
<feature type="compositionally biased region" description="Basic and acidic residues" evidence="2">
    <location>
        <begin position="1"/>
        <end position="12"/>
    </location>
</feature>
<feature type="region of interest" description="Disordered" evidence="2">
    <location>
        <begin position="1"/>
        <end position="26"/>
    </location>
</feature>
<dbReference type="EMBL" id="BJVC01000005">
    <property type="protein sequence ID" value="GEL02952.1"/>
    <property type="molecule type" value="Genomic_DNA"/>
</dbReference>
<keyword evidence="1" id="KW-0676">Redox-active center</keyword>
<name>A0A511BS56_9PROT</name>
<sequence length="117" mass="13282">MTQHPDSCEHPVPDMPSPRDASSIRDDATPRIAIRFCTQCNWMLRSAWLAQELLSTFGTEIGEVALQPGTGGVFTIRLDDALLWERKRDGGFPSPKEIKRRVRDRIAPERDLGHNDR</sequence>
<accession>A0A511BS56</accession>
<proteinExistence type="predicted"/>
<dbReference type="InterPro" id="IPR011893">
    <property type="entry name" value="Selenoprotein_Rdx-typ"/>
</dbReference>
<dbReference type="Pfam" id="PF10262">
    <property type="entry name" value="Rdx"/>
    <property type="match status" value="1"/>
</dbReference>
<dbReference type="SUPFAM" id="SSF52833">
    <property type="entry name" value="Thioredoxin-like"/>
    <property type="match status" value="1"/>
</dbReference>
<dbReference type="InterPro" id="IPR036249">
    <property type="entry name" value="Thioredoxin-like_sf"/>
</dbReference>